<reference evidence="2" key="1">
    <citation type="submission" date="2020-07" db="EMBL/GenBank/DDBJ databases">
        <title>Huge and variable diversity of episymbiotic CPR bacteria and DPANN archaea in groundwater ecosystems.</title>
        <authorList>
            <person name="He C.Y."/>
            <person name="Keren R."/>
            <person name="Whittaker M."/>
            <person name="Farag I.F."/>
            <person name="Doudna J."/>
            <person name="Cate J.H.D."/>
            <person name="Banfield J.F."/>
        </authorList>
    </citation>
    <scope>NUCLEOTIDE SEQUENCE</scope>
    <source>
        <strain evidence="2">NC_groundwater_1586_Pr3_B-0.1um_66_15</strain>
    </source>
</reference>
<dbReference type="EMBL" id="JACRAF010000059">
    <property type="protein sequence ID" value="MBI4923602.1"/>
    <property type="molecule type" value="Genomic_DNA"/>
</dbReference>
<dbReference type="AlphaFoldDB" id="A0A933P0G5"/>
<gene>
    <name evidence="2" type="ORF">HY834_17820</name>
</gene>
<dbReference type="InterPro" id="IPR036249">
    <property type="entry name" value="Thioredoxin-like_sf"/>
</dbReference>
<protein>
    <submittedName>
        <fullName evidence="2">DsbA family oxidoreductase</fullName>
    </submittedName>
</protein>
<dbReference type="PANTHER" id="PTHR13887">
    <property type="entry name" value="GLUTATHIONE S-TRANSFERASE KAPPA"/>
    <property type="match status" value="1"/>
</dbReference>
<feature type="domain" description="DSBA-like thioredoxin" evidence="1">
    <location>
        <begin position="7"/>
        <end position="204"/>
    </location>
</feature>
<evidence type="ECO:0000313" key="3">
    <source>
        <dbReference type="Proteomes" id="UP000782610"/>
    </source>
</evidence>
<accession>A0A933P0G5</accession>
<comment type="caution">
    <text evidence="2">The sequence shown here is derived from an EMBL/GenBank/DDBJ whole genome shotgun (WGS) entry which is preliminary data.</text>
</comment>
<dbReference type="CDD" id="cd03024">
    <property type="entry name" value="DsbA_FrnE"/>
    <property type="match status" value="1"/>
</dbReference>
<dbReference type="InterPro" id="IPR001853">
    <property type="entry name" value="DSBA-like_thioredoxin_dom"/>
</dbReference>
<proteinExistence type="predicted"/>
<evidence type="ECO:0000259" key="1">
    <source>
        <dbReference type="Pfam" id="PF01323"/>
    </source>
</evidence>
<organism evidence="2 3">
    <name type="scientific">Devosia nanyangense</name>
    <dbReference type="NCBI Taxonomy" id="1228055"/>
    <lineage>
        <taxon>Bacteria</taxon>
        <taxon>Pseudomonadati</taxon>
        <taxon>Pseudomonadota</taxon>
        <taxon>Alphaproteobacteria</taxon>
        <taxon>Hyphomicrobiales</taxon>
        <taxon>Devosiaceae</taxon>
        <taxon>Devosia</taxon>
    </lineage>
</organism>
<dbReference type="Gene3D" id="3.40.30.10">
    <property type="entry name" value="Glutaredoxin"/>
    <property type="match status" value="1"/>
</dbReference>
<dbReference type="SUPFAM" id="SSF52833">
    <property type="entry name" value="Thioredoxin-like"/>
    <property type="match status" value="1"/>
</dbReference>
<evidence type="ECO:0000313" key="2">
    <source>
        <dbReference type="EMBL" id="MBI4923602.1"/>
    </source>
</evidence>
<name>A0A933P0G5_9HYPH</name>
<dbReference type="Pfam" id="PF01323">
    <property type="entry name" value="DSBA"/>
    <property type="match status" value="1"/>
</dbReference>
<sequence>MSRTLKIDLFTDIVCPWCLVGSARLDKAIAALPADVVVDVENHPFYLDPNTPPEGYDVGEMLWKKYGRDPKQMWARVEGEARTSGIDLDLSRQPRTFPAQKGHTLVRLARPKGTQHALANAIAAAYFLDHRQVNEDAVLAEIASGFGFTREEALSDINDARELAISHELAVNAAQQGIQGVPFFIFANRFAMSGCQPEDVFAMAFEKALSEADAA</sequence>
<dbReference type="PANTHER" id="PTHR13887:SF41">
    <property type="entry name" value="THIOREDOXIN SUPERFAMILY PROTEIN"/>
    <property type="match status" value="1"/>
</dbReference>
<dbReference type="Proteomes" id="UP000782610">
    <property type="component" value="Unassembled WGS sequence"/>
</dbReference>
<dbReference type="GO" id="GO:0016491">
    <property type="term" value="F:oxidoreductase activity"/>
    <property type="evidence" value="ECO:0007669"/>
    <property type="project" value="InterPro"/>
</dbReference>